<sequence>MLFRGILAFFSRSVDDSIREEFVRHGGSVVQPNSKSDFMHVNVCFCVGKGDPMLSKLLSMSLIVRHSSWISKCLVEQFPVPISDYVLDDQYVDILPQTTLKRPLESPADVSYSEVINHRPLKRARLAPVHSMQSPISLPIPISPRPNRLFSSDHAVVDLTKFKSTAISGKLNQNLLPAVKRPVPPKVGFLRISIRQLCLGPHPVTCPFELGNCFEDKAFHGAKIAIPKNSTTMMDQTLSKEGIHSAKIEA</sequence>
<reference evidence="2" key="1">
    <citation type="submission" date="2020-05" db="EMBL/GenBank/DDBJ databases">
        <title>Mycena genomes resolve the evolution of fungal bioluminescence.</title>
        <authorList>
            <person name="Tsai I.J."/>
        </authorList>
    </citation>
    <scope>NUCLEOTIDE SEQUENCE</scope>
    <source>
        <strain evidence="2">171206Taipei</strain>
    </source>
</reference>
<feature type="domain" description="BRCT" evidence="1">
    <location>
        <begin position="1"/>
        <end position="87"/>
    </location>
</feature>
<dbReference type="EMBL" id="JACAZF010000003">
    <property type="protein sequence ID" value="KAF7309558.1"/>
    <property type="molecule type" value="Genomic_DNA"/>
</dbReference>
<dbReference type="PROSITE" id="PS50172">
    <property type="entry name" value="BRCT"/>
    <property type="match status" value="1"/>
</dbReference>
<organism evidence="2 3">
    <name type="scientific">Mycena indigotica</name>
    <dbReference type="NCBI Taxonomy" id="2126181"/>
    <lineage>
        <taxon>Eukaryota</taxon>
        <taxon>Fungi</taxon>
        <taxon>Dikarya</taxon>
        <taxon>Basidiomycota</taxon>
        <taxon>Agaricomycotina</taxon>
        <taxon>Agaricomycetes</taxon>
        <taxon>Agaricomycetidae</taxon>
        <taxon>Agaricales</taxon>
        <taxon>Marasmiineae</taxon>
        <taxon>Mycenaceae</taxon>
        <taxon>Mycena</taxon>
    </lineage>
</organism>
<evidence type="ECO:0000313" key="3">
    <source>
        <dbReference type="Proteomes" id="UP000636479"/>
    </source>
</evidence>
<name>A0A8H6WCA9_9AGAR</name>
<evidence type="ECO:0000259" key="1">
    <source>
        <dbReference type="PROSITE" id="PS50172"/>
    </source>
</evidence>
<dbReference type="OrthoDB" id="3197870at2759"/>
<dbReference type="InterPro" id="IPR001357">
    <property type="entry name" value="BRCT_dom"/>
</dbReference>
<comment type="caution">
    <text evidence="2">The sequence shown here is derived from an EMBL/GenBank/DDBJ whole genome shotgun (WGS) entry which is preliminary data.</text>
</comment>
<dbReference type="Proteomes" id="UP000636479">
    <property type="component" value="Unassembled WGS sequence"/>
</dbReference>
<dbReference type="AlphaFoldDB" id="A0A8H6WCA9"/>
<proteinExistence type="predicted"/>
<dbReference type="InterPro" id="IPR036420">
    <property type="entry name" value="BRCT_dom_sf"/>
</dbReference>
<keyword evidence="3" id="KW-1185">Reference proteome</keyword>
<dbReference type="RefSeq" id="XP_037223008.1">
    <property type="nucleotide sequence ID" value="XM_037360123.1"/>
</dbReference>
<dbReference type="SUPFAM" id="SSF52113">
    <property type="entry name" value="BRCT domain"/>
    <property type="match status" value="1"/>
</dbReference>
<dbReference type="GeneID" id="59342639"/>
<gene>
    <name evidence="2" type="ORF">MIND_00326700</name>
</gene>
<protein>
    <submittedName>
        <fullName evidence="2">BRCT domain-containing protein</fullName>
    </submittedName>
</protein>
<accession>A0A8H6WCA9</accession>
<evidence type="ECO:0000313" key="2">
    <source>
        <dbReference type="EMBL" id="KAF7309558.1"/>
    </source>
</evidence>